<accession>A0A8H3EJL9</accession>
<evidence type="ECO:0000313" key="3">
    <source>
        <dbReference type="Proteomes" id="UP000664534"/>
    </source>
</evidence>
<reference evidence="2" key="1">
    <citation type="submission" date="2021-03" db="EMBL/GenBank/DDBJ databases">
        <authorList>
            <person name="Tagirdzhanova G."/>
        </authorList>
    </citation>
    <scope>NUCLEOTIDE SEQUENCE</scope>
</reference>
<feature type="compositionally biased region" description="Basic and acidic residues" evidence="1">
    <location>
        <begin position="36"/>
        <end position="46"/>
    </location>
</feature>
<evidence type="ECO:0000256" key="1">
    <source>
        <dbReference type="SAM" id="MobiDB-lite"/>
    </source>
</evidence>
<protein>
    <submittedName>
        <fullName evidence="2">Uncharacterized protein</fullName>
    </submittedName>
</protein>
<dbReference type="AlphaFoldDB" id="A0A8H3EJL9"/>
<organism evidence="2 3">
    <name type="scientific">Imshaugia aleurites</name>
    <dbReference type="NCBI Taxonomy" id="172621"/>
    <lineage>
        <taxon>Eukaryota</taxon>
        <taxon>Fungi</taxon>
        <taxon>Dikarya</taxon>
        <taxon>Ascomycota</taxon>
        <taxon>Pezizomycotina</taxon>
        <taxon>Lecanoromycetes</taxon>
        <taxon>OSLEUM clade</taxon>
        <taxon>Lecanoromycetidae</taxon>
        <taxon>Lecanorales</taxon>
        <taxon>Lecanorineae</taxon>
        <taxon>Parmeliaceae</taxon>
        <taxon>Imshaugia</taxon>
    </lineage>
</organism>
<feature type="region of interest" description="Disordered" evidence="1">
    <location>
        <begin position="114"/>
        <end position="156"/>
    </location>
</feature>
<dbReference type="Proteomes" id="UP000664534">
    <property type="component" value="Unassembled WGS sequence"/>
</dbReference>
<sequence length="156" mass="16974">MSLERETQTPELAKEGVMDAKDEYDEEVEAGEEMSVDGKGENADRLRETDYEQCGTSKMSESSKILSETVASISLPVDSSVTIATNLYGGAFEHGELFKKRPTCPMLFVVQKGAKRGGAPGTGRGSPYESSQGNQDKEKRAKKVADLKAQRPICAY</sequence>
<proteinExistence type="predicted"/>
<feature type="region of interest" description="Disordered" evidence="1">
    <location>
        <begin position="1"/>
        <end position="46"/>
    </location>
</feature>
<feature type="compositionally biased region" description="Basic and acidic residues" evidence="1">
    <location>
        <begin position="1"/>
        <end position="21"/>
    </location>
</feature>
<comment type="caution">
    <text evidence="2">The sequence shown here is derived from an EMBL/GenBank/DDBJ whole genome shotgun (WGS) entry which is preliminary data.</text>
</comment>
<feature type="compositionally biased region" description="Acidic residues" evidence="1">
    <location>
        <begin position="22"/>
        <end position="35"/>
    </location>
</feature>
<evidence type="ECO:0000313" key="2">
    <source>
        <dbReference type="EMBL" id="CAF9908366.1"/>
    </source>
</evidence>
<dbReference type="EMBL" id="CAJPDT010000004">
    <property type="protein sequence ID" value="CAF9908366.1"/>
    <property type="molecule type" value="Genomic_DNA"/>
</dbReference>
<keyword evidence="3" id="KW-1185">Reference proteome</keyword>
<gene>
    <name evidence="2" type="ORF">IMSHALPRED_006652</name>
</gene>
<name>A0A8H3EJL9_9LECA</name>
<feature type="compositionally biased region" description="Basic and acidic residues" evidence="1">
    <location>
        <begin position="135"/>
        <end position="149"/>
    </location>
</feature>